<comment type="caution">
    <text evidence="1">The sequence shown here is derived from an EMBL/GenBank/DDBJ whole genome shotgun (WGS) entry which is preliminary data.</text>
</comment>
<proteinExistence type="predicted"/>
<name>A0A9D4M1S2_DREPO</name>
<dbReference type="EMBL" id="JAIWYP010000002">
    <property type="protein sequence ID" value="KAH3868688.1"/>
    <property type="molecule type" value="Genomic_DNA"/>
</dbReference>
<reference evidence="1" key="2">
    <citation type="submission" date="2020-11" db="EMBL/GenBank/DDBJ databases">
        <authorList>
            <person name="McCartney M.A."/>
            <person name="Auch B."/>
            <person name="Kono T."/>
            <person name="Mallez S."/>
            <person name="Becker A."/>
            <person name="Gohl D.M."/>
            <person name="Silverstein K.A.T."/>
            <person name="Koren S."/>
            <person name="Bechman K.B."/>
            <person name="Herman A."/>
            <person name="Abrahante J.E."/>
            <person name="Garbe J."/>
        </authorList>
    </citation>
    <scope>NUCLEOTIDE SEQUENCE</scope>
    <source>
        <strain evidence="1">Duluth1</strain>
        <tissue evidence="1">Whole animal</tissue>
    </source>
</reference>
<evidence type="ECO:0000313" key="2">
    <source>
        <dbReference type="Proteomes" id="UP000828390"/>
    </source>
</evidence>
<accession>A0A9D4M1S2</accession>
<sequence length="83" mass="9072">MAAPTAPCLPLNTAIQRTCPLAGPSCTSTTKGRKGTFPALPLNTTLNLPTSQHPSYTEDLSTDWHFLYKYYNGTIRHVSSPSY</sequence>
<evidence type="ECO:0000313" key="1">
    <source>
        <dbReference type="EMBL" id="KAH3868688.1"/>
    </source>
</evidence>
<protein>
    <submittedName>
        <fullName evidence="1">Uncharacterized protein</fullName>
    </submittedName>
</protein>
<dbReference type="Proteomes" id="UP000828390">
    <property type="component" value="Unassembled WGS sequence"/>
</dbReference>
<reference evidence="1" key="1">
    <citation type="journal article" date="2019" name="bioRxiv">
        <title>The Genome of the Zebra Mussel, Dreissena polymorpha: A Resource for Invasive Species Research.</title>
        <authorList>
            <person name="McCartney M.A."/>
            <person name="Auch B."/>
            <person name="Kono T."/>
            <person name="Mallez S."/>
            <person name="Zhang Y."/>
            <person name="Obille A."/>
            <person name="Becker A."/>
            <person name="Abrahante J.E."/>
            <person name="Garbe J."/>
            <person name="Badalamenti J.P."/>
            <person name="Herman A."/>
            <person name="Mangelson H."/>
            <person name="Liachko I."/>
            <person name="Sullivan S."/>
            <person name="Sone E.D."/>
            <person name="Koren S."/>
            <person name="Silverstein K.A.T."/>
            <person name="Beckman K.B."/>
            <person name="Gohl D.M."/>
        </authorList>
    </citation>
    <scope>NUCLEOTIDE SEQUENCE</scope>
    <source>
        <strain evidence="1">Duluth1</strain>
        <tissue evidence="1">Whole animal</tissue>
    </source>
</reference>
<keyword evidence="2" id="KW-1185">Reference proteome</keyword>
<dbReference type="AlphaFoldDB" id="A0A9D4M1S2"/>
<organism evidence="1 2">
    <name type="scientific">Dreissena polymorpha</name>
    <name type="common">Zebra mussel</name>
    <name type="synonym">Mytilus polymorpha</name>
    <dbReference type="NCBI Taxonomy" id="45954"/>
    <lineage>
        <taxon>Eukaryota</taxon>
        <taxon>Metazoa</taxon>
        <taxon>Spiralia</taxon>
        <taxon>Lophotrochozoa</taxon>
        <taxon>Mollusca</taxon>
        <taxon>Bivalvia</taxon>
        <taxon>Autobranchia</taxon>
        <taxon>Heteroconchia</taxon>
        <taxon>Euheterodonta</taxon>
        <taxon>Imparidentia</taxon>
        <taxon>Neoheterodontei</taxon>
        <taxon>Myida</taxon>
        <taxon>Dreissenoidea</taxon>
        <taxon>Dreissenidae</taxon>
        <taxon>Dreissena</taxon>
    </lineage>
</organism>
<gene>
    <name evidence="1" type="ORF">DPMN_031840</name>
</gene>